<dbReference type="Gene3D" id="3.90.180.10">
    <property type="entry name" value="Medium-chain alcohol dehydrogenases, catalytic domain"/>
    <property type="match status" value="1"/>
</dbReference>
<comment type="subcellular location">
    <subcellularLocation>
        <location evidence="1">Cytoplasm</location>
    </subcellularLocation>
</comment>
<accession>A0A9J6QJI0</accession>
<keyword evidence="6" id="KW-0007">Acetylation</keyword>
<dbReference type="InterPro" id="IPR051603">
    <property type="entry name" value="Zinc-ADH_QOR/CCCR"/>
</dbReference>
<dbReference type="SUPFAM" id="SSF51735">
    <property type="entry name" value="NAD(P)-binding Rossmann-fold domains"/>
    <property type="match status" value="1"/>
</dbReference>
<dbReference type="PANTHER" id="PTHR44154">
    <property type="entry name" value="QUINONE OXIDOREDUCTASE"/>
    <property type="match status" value="1"/>
</dbReference>
<dbReference type="Pfam" id="PF08240">
    <property type="entry name" value="ADH_N"/>
    <property type="match status" value="1"/>
</dbReference>
<keyword evidence="5" id="KW-0694">RNA-binding</keyword>
<dbReference type="SMART" id="SM00829">
    <property type="entry name" value="PKS_ER"/>
    <property type="match status" value="1"/>
</dbReference>
<dbReference type="GO" id="GO:0003723">
    <property type="term" value="F:RNA binding"/>
    <property type="evidence" value="ECO:0007669"/>
    <property type="project" value="UniProtKB-KW"/>
</dbReference>
<dbReference type="InterPro" id="IPR013154">
    <property type="entry name" value="ADH-like_N"/>
</dbReference>
<keyword evidence="4" id="KW-0521">NADP</keyword>
<dbReference type="PANTHER" id="PTHR44154:SF1">
    <property type="entry name" value="QUINONE OXIDOREDUCTASE"/>
    <property type="match status" value="1"/>
</dbReference>
<sequence>MKAIVLTKTGDLKNLLYTEKREIPQPTAQEIRVRVMAAGLNPVDYKLAEGWGDVQWKQPPVLGLDVAGIVDAVGSQAAGFKEGDRVFYHGSLAECNGGFAEYACTTAHTASKLPEEVDFTSAAALPCSGYTAYQAVVEKLKLDQSKTILIHGGAGGVGGYGIQLAKHLGAKVFTTCSPKNDQYVKGLGADEIIHYQTEDIRKRIEELTHGRGVDYVVNTVDSQTATKDIDLLAFSGELVAVVEHPDFTRLRFYEKGLSIHEVALGGAHLNGDDRAQRKLAEIGDRYAQMLLESQIKLPAVQTIGMQDIPEGLRQLKDRHVAGKIVAVMR</sequence>
<proteinExistence type="predicted"/>
<dbReference type="EMBL" id="JAOSHN010000001">
    <property type="protein sequence ID" value="MCU7377273.1"/>
    <property type="molecule type" value="Genomic_DNA"/>
</dbReference>
<dbReference type="Pfam" id="PF00107">
    <property type="entry name" value="ADH_zinc_N"/>
    <property type="match status" value="1"/>
</dbReference>
<evidence type="ECO:0000256" key="3">
    <source>
        <dbReference type="ARBA" id="ARBA00022490"/>
    </source>
</evidence>
<dbReference type="SUPFAM" id="SSF50129">
    <property type="entry name" value="GroES-like"/>
    <property type="match status" value="1"/>
</dbReference>
<evidence type="ECO:0000256" key="4">
    <source>
        <dbReference type="ARBA" id="ARBA00022857"/>
    </source>
</evidence>
<dbReference type="Gene3D" id="3.40.50.720">
    <property type="entry name" value="NAD(P)-binding Rossmann-like Domain"/>
    <property type="match status" value="1"/>
</dbReference>
<dbReference type="InterPro" id="IPR013149">
    <property type="entry name" value="ADH-like_C"/>
</dbReference>
<dbReference type="GO" id="GO:0005737">
    <property type="term" value="C:cytoplasm"/>
    <property type="evidence" value="ECO:0007669"/>
    <property type="project" value="UniProtKB-SubCell"/>
</dbReference>
<dbReference type="CDD" id="cd08271">
    <property type="entry name" value="MDR5"/>
    <property type="match status" value="1"/>
</dbReference>
<gene>
    <name evidence="8" type="ORF">OBO34_02770</name>
</gene>
<dbReference type="GO" id="GO:0016491">
    <property type="term" value="F:oxidoreductase activity"/>
    <property type="evidence" value="ECO:0007669"/>
    <property type="project" value="InterPro"/>
</dbReference>
<comment type="subunit">
    <text evidence="2">Homotetramer.</text>
</comment>
<dbReference type="InterPro" id="IPR011032">
    <property type="entry name" value="GroES-like_sf"/>
</dbReference>
<feature type="domain" description="Enoyl reductase (ER)" evidence="7">
    <location>
        <begin position="10"/>
        <end position="326"/>
    </location>
</feature>
<comment type="caution">
    <text evidence="8">The sequence shown here is derived from an EMBL/GenBank/DDBJ whole genome shotgun (WGS) entry which is preliminary data.</text>
</comment>
<protein>
    <submittedName>
        <fullName evidence="8">Zinc-binding dehydrogenase</fullName>
    </submittedName>
</protein>
<evidence type="ECO:0000256" key="2">
    <source>
        <dbReference type="ARBA" id="ARBA00011881"/>
    </source>
</evidence>
<evidence type="ECO:0000256" key="1">
    <source>
        <dbReference type="ARBA" id="ARBA00004496"/>
    </source>
</evidence>
<keyword evidence="9" id="KW-1185">Reference proteome</keyword>
<organism evidence="8 9">
    <name type="scientific">Hominibacterium faecale</name>
    <dbReference type="NCBI Taxonomy" id="2839743"/>
    <lineage>
        <taxon>Bacteria</taxon>
        <taxon>Bacillati</taxon>
        <taxon>Bacillota</taxon>
        <taxon>Clostridia</taxon>
        <taxon>Peptostreptococcales</taxon>
        <taxon>Anaerovoracaceae</taxon>
        <taxon>Hominibacterium</taxon>
    </lineage>
</organism>
<dbReference type="InterPro" id="IPR002364">
    <property type="entry name" value="Quin_OxRdtase/zeta-crystal_CS"/>
</dbReference>
<keyword evidence="3" id="KW-0963">Cytoplasm</keyword>
<evidence type="ECO:0000313" key="8">
    <source>
        <dbReference type="EMBL" id="MCU7377273.1"/>
    </source>
</evidence>
<name>A0A9J6QJI0_9FIRM</name>
<dbReference type="GO" id="GO:0008270">
    <property type="term" value="F:zinc ion binding"/>
    <property type="evidence" value="ECO:0007669"/>
    <property type="project" value="InterPro"/>
</dbReference>
<dbReference type="InterPro" id="IPR036291">
    <property type="entry name" value="NAD(P)-bd_dom_sf"/>
</dbReference>
<dbReference type="PROSITE" id="PS01162">
    <property type="entry name" value="QOR_ZETA_CRYSTAL"/>
    <property type="match status" value="1"/>
</dbReference>
<dbReference type="RefSeq" id="WP_253020691.1">
    <property type="nucleotide sequence ID" value="NZ_JAOSHN010000001.1"/>
</dbReference>
<evidence type="ECO:0000256" key="6">
    <source>
        <dbReference type="ARBA" id="ARBA00022990"/>
    </source>
</evidence>
<reference evidence="8" key="1">
    <citation type="submission" date="2022-09" db="EMBL/GenBank/DDBJ databases">
        <title>Culturomic study of gut microbiota in children with autism spectrum disorder.</title>
        <authorList>
            <person name="Efimov B.A."/>
            <person name="Chaplin A.V."/>
            <person name="Sokolova S.R."/>
            <person name="Pikina A.P."/>
            <person name="Korzhanova M."/>
            <person name="Belova V."/>
            <person name="Korostin D."/>
        </authorList>
    </citation>
    <scope>NUCLEOTIDE SEQUENCE</scope>
    <source>
        <strain evidence="8">ASD5510</strain>
    </source>
</reference>
<evidence type="ECO:0000256" key="5">
    <source>
        <dbReference type="ARBA" id="ARBA00022884"/>
    </source>
</evidence>
<dbReference type="InterPro" id="IPR020843">
    <property type="entry name" value="ER"/>
</dbReference>
<dbReference type="AlphaFoldDB" id="A0A9J6QJI0"/>
<evidence type="ECO:0000259" key="7">
    <source>
        <dbReference type="SMART" id="SM00829"/>
    </source>
</evidence>
<evidence type="ECO:0000313" key="9">
    <source>
        <dbReference type="Proteomes" id="UP001065549"/>
    </source>
</evidence>
<dbReference type="Proteomes" id="UP001065549">
    <property type="component" value="Unassembled WGS sequence"/>
</dbReference>